<accession>A0A0J6BU93</accession>
<dbReference type="GO" id="GO:0016787">
    <property type="term" value="F:hydrolase activity"/>
    <property type="evidence" value="ECO:0007669"/>
    <property type="project" value="UniProtKB-KW"/>
</dbReference>
<dbReference type="PANTHER" id="PTHR33397">
    <property type="entry name" value="UPF0331 PROTEIN YUTE"/>
    <property type="match status" value="1"/>
</dbReference>
<dbReference type="GO" id="GO:0004540">
    <property type="term" value="F:RNA nuclease activity"/>
    <property type="evidence" value="ECO:0007669"/>
    <property type="project" value="InterPro"/>
</dbReference>
<dbReference type="GO" id="GO:0110001">
    <property type="term" value="C:toxin-antitoxin complex"/>
    <property type="evidence" value="ECO:0007669"/>
    <property type="project" value="InterPro"/>
</dbReference>
<keyword evidence="2" id="KW-0540">Nuclease</keyword>
<sequence length="144" mass="16340">MYDVNTKRIDQVLEHMSRMLDLLDKLSERGAKAVLADEVAVAAMERALHLSIEGIVDVGNALIDGFIMRDPGSYSDIVEILRDEQVITDEQALILTRVTDFRKHLVNDYTSVPVNEMYSLVEEAAGTIRQFEPQVRAFLKKELF</sequence>
<dbReference type="Pfam" id="PF01934">
    <property type="entry name" value="HepT-like"/>
    <property type="match status" value="1"/>
</dbReference>
<protein>
    <submittedName>
        <fullName evidence="5">DUF86 domain-containing protein</fullName>
    </submittedName>
</protein>
<dbReference type="InterPro" id="IPR037038">
    <property type="entry name" value="HepT-like_sf"/>
</dbReference>
<dbReference type="EMBL" id="CP030117">
    <property type="protein sequence ID" value="AWX58032.1"/>
    <property type="molecule type" value="Genomic_DNA"/>
</dbReference>
<reference evidence="5 6" key="1">
    <citation type="journal article" date="2015" name="Genome Announc.">
        <title>Draft Genome Sequence of Brevibacillus brevis DZQ7, a Plant Growth-Promoting Rhizobacterium with Broad-Spectrum Antimicrobial Activity.</title>
        <authorList>
            <person name="Hou Q."/>
            <person name="Wang C."/>
            <person name="Hou X."/>
            <person name="Xia Z."/>
            <person name="Ye J."/>
            <person name="Liu K."/>
            <person name="Liu H."/>
            <person name="Wang J."/>
            <person name="Guo H."/>
            <person name="Yu X."/>
            <person name="Yang Y."/>
            <person name="Du B."/>
            <person name="Ding Y."/>
        </authorList>
    </citation>
    <scope>NUCLEOTIDE SEQUENCE [LARGE SCALE GENOMIC DNA]</scope>
    <source>
        <strain evidence="5 6">DZQ7</strain>
    </source>
</reference>
<evidence type="ECO:0000256" key="1">
    <source>
        <dbReference type="ARBA" id="ARBA00022649"/>
    </source>
</evidence>
<keyword evidence="3" id="KW-0378">Hydrolase</keyword>
<evidence type="ECO:0000313" key="6">
    <source>
        <dbReference type="Proteomes" id="UP000036061"/>
    </source>
</evidence>
<dbReference type="Gene3D" id="1.20.120.580">
    <property type="entry name" value="bsu32300-like"/>
    <property type="match status" value="1"/>
</dbReference>
<dbReference type="Proteomes" id="UP000036061">
    <property type="component" value="Chromosome"/>
</dbReference>
<evidence type="ECO:0000313" key="5">
    <source>
        <dbReference type="EMBL" id="AWX58032.1"/>
    </source>
</evidence>
<dbReference type="InterPro" id="IPR008201">
    <property type="entry name" value="HepT-like"/>
</dbReference>
<dbReference type="eggNOG" id="COG2445">
    <property type="taxonomic scope" value="Bacteria"/>
</dbReference>
<gene>
    <name evidence="5" type="ORF">AB432_024670</name>
</gene>
<proteinExistence type="inferred from homology"/>
<evidence type="ECO:0000256" key="2">
    <source>
        <dbReference type="ARBA" id="ARBA00022722"/>
    </source>
</evidence>
<dbReference type="InterPro" id="IPR052379">
    <property type="entry name" value="Type_VII_TA_RNase"/>
</dbReference>
<dbReference type="GeneID" id="61031258"/>
<dbReference type="RefSeq" id="WP_048034536.1">
    <property type="nucleotide sequence ID" value="NZ_BJNU01000028.1"/>
</dbReference>
<organism evidence="5 6">
    <name type="scientific">Brevibacillus brevis</name>
    <name type="common">Bacillus brevis</name>
    <dbReference type="NCBI Taxonomy" id="1393"/>
    <lineage>
        <taxon>Bacteria</taxon>
        <taxon>Bacillati</taxon>
        <taxon>Bacillota</taxon>
        <taxon>Bacilli</taxon>
        <taxon>Bacillales</taxon>
        <taxon>Paenibacillaceae</taxon>
        <taxon>Brevibacillus</taxon>
    </lineage>
</organism>
<dbReference type="OrthoDB" id="2375467at2"/>
<comment type="similarity">
    <text evidence="4">Belongs to the HepT RNase toxin family.</text>
</comment>
<dbReference type="AlphaFoldDB" id="A0A0J6BU93"/>
<keyword evidence="1" id="KW-1277">Toxin-antitoxin system</keyword>
<evidence type="ECO:0000256" key="3">
    <source>
        <dbReference type="ARBA" id="ARBA00022801"/>
    </source>
</evidence>
<name>A0A0J6BU93_BREBE</name>
<evidence type="ECO:0000256" key="4">
    <source>
        <dbReference type="ARBA" id="ARBA00024207"/>
    </source>
</evidence>
<dbReference type="PANTHER" id="PTHR33397:SF5">
    <property type="entry name" value="RNASE YUTE-RELATED"/>
    <property type="match status" value="1"/>
</dbReference>